<dbReference type="SMART" id="SM00243">
    <property type="entry name" value="GAS2"/>
    <property type="match status" value="1"/>
</dbReference>
<protein>
    <recommendedName>
        <fullName evidence="10">GAS2-like protein 3</fullName>
    </recommendedName>
</protein>
<feature type="compositionally biased region" description="Low complexity" evidence="5">
    <location>
        <begin position="647"/>
        <end position="664"/>
    </location>
</feature>
<evidence type="ECO:0000256" key="2">
    <source>
        <dbReference type="ARBA" id="ARBA00022490"/>
    </source>
</evidence>
<keyword evidence="3" id="KW-0206">Cytoskeleton</keyword>
<feature type="compositionally biased region" description="Low complexity" evidence="5">
    <location>
        <begin position="467"/>
        <end position="483"/>
    </location>
</feature>
<feature type="compositionally biased region" description="Low complexity" evidence="5">
    <location>
        <begin position="579"/>
        <end position="592"/>
    </location>
</feature>
<dbReference type="InterPro" id="IPR001715">
    <property type="entry name" value="CH_dom"/>
</dbReference>
<dbReference type="GO" id="GO:0051764">
    <property type="term" value="P:actin crosslink formation"/>
    <property type="evidence" value="ECO:0007669"/>
    <property type="project" value="TreeGrafter"/>
</dbReference>
<gene>
    <name evidence="8" type="ORF">PBY51_008752</name>
</gene>
<dbReference type="Gene3D" id="1.10.418.10">
    <property type="entry name" value="Calponin-like domain"/>
    <property type="match status" value="1"/>
</dbReference>
<dbReference type="Pfam" id="PF00307">
    <property type="entry name" value="CH"/>
    <property type="match status" value="1"/>
</dbReference>
<evidence type="ECO:0000256" key="5">
    <source>
        <dbReference type="SAM" id="MobiDB-lite"/>
    </source>
</evidence>
<name>A0AAN7WSU3_ELEMC</name>
<feature type="compositionally biased region" description="Low complexity" evidence="5">
    <location>
        <begin position="698"/>
        <end position="716"/>
    </location>
</feature>
<feature type="compositionally biased region" description="Polar residues" evidence="5">
    <location>
        <begin position="392"/>
        <end position="401"/>
    </location>
</feature>
<dbReference type="EMBL" id="JAUZQC010000024">
    <property type="protein sequence ID" value="KAK5849080.1"/>
    <property type="molecule type" value="Genomic_DNA"/>
</dbReference>
<dbReference type="GO" id="GO:0008093">
    <property type="term" value="F:cytoskeletal anchor activity"/>
    <property type="evidence" value="ECO:0007669"/>
    <property type="project" value="TreeGrafter"/>
</dbReference>
<dbReference type="GO" id="GO:0051015">
    <property type="term" value="F:actin filament binding"/>
    <property type="evidence" value="ECO:0007669"/>
    <property type="project" value="TreeGrafter"/>
</dbReference>
<dbReference type="InterPro" id="IPR036872">
    <property type="entry name" value="CH_dom_sf"/>
</dbReference>
<comment type="similarity">
    <text evidence="4">Belongs to the GAS2 family.</text>
</comment>
<dbReference type="AlphaFoldDB" id="A0AAN7WSU3"/>
<feature type="compositionally biased region" description="Low complexity" evidence="5">
    <location>
        <begin position="673"/>
        <end position="684"/>
    </location>
</feature>
<evidence type="ECO:0000313" key="9">
    <source>
        <dbReference type="Proteomes" id="UP001346869"/>
    </source>
</evidence>
<dbReference type="InterPro" id="IPR036534">
    <property type="entry name" value="GAR_dom_sf"/>
</dbReference>
<dbReference type="Gene3D" id="3.30.920.20">
    <property type="entry name" value="Gas2-like domain"/>
    <property type="match status" value="1"/>
</dbReference>
<dbReference type="PANTHER" id="PTHR46756:SF7">
    <property type="entry name" value="GAS2-LIKE PROTEIN 3"/>
    <property type="match status" value="1"/>
</dbReference>
<reference evidence="8 9" key="1">
    <citation type="journal article" date="2023" name="Genes (Basel)">
        <title>Chromosome-Level Genome Assembly and Circadian Gene Repertoire of the Patagonia Blennie Eleginops maclovinus-The Closest Ancestral Proxy of Antarctic Cryonotothenioids.</title>
        <authorList>
            <person name="Cheng C.C."/>
            <person name="Rivera-Colon A.G."/>
            <person name="Minhas B.F."/>
            <person name="Wilson L."/>
            <person name="Rayamajhi N."/>
            <person name="Vargas-Chacoff L."/>
            <person name="Catchen J.M."/>
        </authorList>
    </citation>
    <scope>NUCLEOTIDE SEQUENCE [LARGE SCALE GENOMIC DNA]</scope>
    <source>
        <strain evidence="8">JMC-PN-2008</strain>
    </source>
</reference>
<dbReference type="SUPFAM" id="SSF47576">
    <property type="entry name" value="Calponin-homology domain, CH-domain"/>
    <property type="match status" value="1"/>
</dbReference>
<dbReference type="InterPro" id="IPR003108">
    <property type="entry name" value="GAR_dom"/>
</dbReference>
<feature type="compositionally biased region" description="Low complexity" evidence="5">
    <location>
        <begin position="337"/>
        <end position="352"/>
    </location>
</feature>
<comment type="subcellular location">
    <subcellularLocation>
        <location evidence="1">Cytoplasm</location>
        <location evidence="1">Cytoskeleton</location>
    </subcellularLocation>
</comment>
<feature type="compositionally biased region" description="Polar residues" evidence="5">
    <location>
        <begin position="547"/>
        <end position="572"/>
    </location>
</feature>
<feature type="compositionally biased region" description="Polar residues" evidence="5">
    <location>
        <begin position="593"/>
        <end position="604"/>
    </location>
</feature>
<dbReference type="SUPFAM" id="SSF143575">
    <property type="entry name" value="GAS2 domain-like"/>
    <property type="match status" value="1"/>
</dbReference>
<feature type="region of interest" description="Disordered" evidence="5">
    <location>
        <begin position="306"/>
        <end position="752"/>
    </location>
</feature>
<evidence type="ECO:0000256" key="4">
    <source>
        <dbReference type="ARBA" id="ARBA00038441"/>
    </source>
</evidence>
<keyword evidence="2" id="KW-0963">Cytoplasm</keyword>
<dbReference type="PROSITE" id="PS50021">
    <property type="entry name" value="CH"/>
    <property type="match status" value="1"/>
</dbReference>
<evidence type="ECO:0000256" key="1">
    <source>
        <dbReference type="ARBA" id="ARBA00004245"/>
    </source>
</evidence>
<feature type="domain" description="GAR" evidence="7">
    <location>
        <begin position="217"/>
        <end position="290"/>
    </location>
</feature>
<keyword evidence="9" id="KW-1185">Reference proteome</keyword>
<evidence type="ECO:0000259" key="6">
    <source>
        <dbReference type="PROSITE" id="PS50021"/>
    </source>
</evidence>
<dbReference type="GO" id="GO:0005884">
    <property type="term" value="C:actin filament"/>
    <property type="evidence" value="ECO:0007669"/>
    <property type="project" value="TreeGrafter"/>
</dbReference>
<organism evidence="8 9">
    <name type="scientific">Eleginops maclovinus</name>
    <name type="common">Patagonian blennie</name>
    <name type="synonym">Eleginus maclovinus</name>
    <dbReference type="NCBI Taxonomy" id="56733"/>
    <lineage>
        <taxon>Eukaryota</taxon>
        <taxon>Metazoa</taxon>
        <taxon>Chordata</taxon>
        <taxon>Craniata</taxon>
        <taxon>Vertebrata</taxon>
        <taxon>Euteleostomi</taxon>
        <taxon>Actinopterygii</taxon>
        <taxon>Neopterygii</taxon>
        <taxon>Teleostei</taxon>
        <taxon>Neoteleostei</taxon>
        <taxon>Acanthomorphata</taxon>
        <taxon>Eupercaria</taxon>
        <taxon>Perciformes</taxon>
        <taxon>Notothenioidei</taxon>
        <taxon>Eleginopidae</taxon>
        <taxon>Eleginops</taxon>
    </lineage>
</organism>
<dbReference type="Pfam" id="PF02187">
    <property type="entry name" value="GAS2"/>
    <property type="match status" value="1"/>
</dbReference>
<dbReference type="GO" id="GO:0008017">
    <property type="term" value="F:microtubule binding"/>
    <property type="evidence" value="ECO:0007669"/>
    <property type="project" value="InterPro"/>
</dbReference>
<feature type="compositionally biased region" description="Low complexity" evidence="5">
    <location>
        <begin position="611"/>
        <end position="622"/>
    </location>
</feature>
<dbReference type="Proteomes" id="UP001346869">
    <property type="component" value="Unassembled WGS sequence"/>
</dbReference>
<evidence type="ECO:0000256" key="3">
    <source>
        <dbReference type="ARBA" id="ARBA00023212"/>
    </source>
</evidence>
<accession>A0AAN7WSU3</accession>
<feature type="compositionally biased region" description="Low complexity" evidence="5">
    <location>
        <begin position="410"/>
        <end position="427"/>
    </location>
</feature>
<evidence type="ECO:0000259" key="7">
    <source>
        <dbReference type="PROSITE" id="PS51460"/>
    </source>
</evidence>
<dbReference type="PROSITE" id="PS51460">
    <property type="entry name" value="GAR"/>
    <property type="match status" value="1"/>
</dbReference>
<evidence type="ECO:0000313" key="8">
    <source>
        <dbReference type="EMBL" id="KAK5849080.1"/>
    </source>
</evidence>
<dbReference type="PANTHER" id="PTHR46756">
    <property type="entry name" value="TRANSGELIN"/>
    <property type="match status" value="1"/>
</dbReference>
<evidence type="ECO:0008006" key="10">
    <source>
        <dbReference type="Google" id="ProtNLM"/>
    </source>
</evidence>
<comment type="caution">
    <text evidence="8">The sequence shown here is derived from an EMBL/GenBank/DDBJ whole genome shotgun (WGS) entry which is preliminary data.</text>
</comment>
<proteinExistence type="inferred from homology"/>
<dbReference type="SMART" id="SM00033">
    <property type="entry name" value="CH"/>
    <property type="match status" value="1"/>
</dbReference>
<sequence>MAVQTGIQVWFGEKFDAPLLSPRSPRSPLAQRHGPGLADVFQYDQWLAVRHEATLVPMQEDLAIWLSGMLGEEVRAEFFMEELDNGVKLCQLIGALQAKMAVSCPSALGTVFPKRKIACKRDASPGSFFARDNTANFLAWCRQSGVEETYLFESEGLVLHKEPRQVCLCLLQIGRIVSKYGVEPPVLVKLEKEIELEETLLMTEEPPPAVKTFSVCCQHGGLYQPGEHGMDDPPCNCSNRVSIEYLSEGRYRLGDKTLFIRMLHGKHVMVRVGGGWDTLRGFLMKYDPLRVLQFTTLEQKILAFQKGPPGLGGHHKNAAQPPPPDMDPLAAVNNLISSSSSSTSSTSSSSSSACKPASGPAAAPSCRSYAASPACTPTLPRRGAAAAPKKTLQVTSSSPRKPTQLALSGPPKASSSLPSTPSLSPGSQGVPLHRRALTPSPAPAEPRPASKLKIRPSPRAPTSQPRSPVCPEPSSKCPKPSSPIAACAPGTVTAPLRAPTPKDARPPSGASQRSRLAQRRPGSPASRLRLEAARRVRIAARAAAMASPQTRTPPLRSQTPNPGSWTPNTGSRTPDHGSRTPSLSSQSPNSGSHNPILSSKTPSPASRAPNLCSRTTTLTSRTASPVLPKPTPSLPQSKDVTAKAKGPAPTRVAAAPPRSTAAVPGRVPPPPTASKANQKAAATAPRVGRKQAAPPNGKSAVKPDAAPAPAPQKSSANVKAVRAEPGVCRKAPPHKGREEPYFEMISRRRPRT</sequence>
<feature type="domain" description="Calponin-homology (CH)" evidence="6">
    <location>
        <begin position="56"/>
        <end position="178"/>
    </location>
</feature>
<reference evidence="8 9" key="2">
    <citation type="journal article" date="2023" name="Mol. Biol. Evol.">
        <title>Genomics of Secondarily Temperate Adaptation in the Only Non-Antarctic Icefish.</title>
        <authorList>
            <person name="Rivera-Colon A.G."/>
            <person name="Rayamajhi N."/>
            <person name="Minhas B.F."/>
            <person name="Madrigal G."/>
            <person name="Bilyk K.T."/>
            <person name="Yoon V."/>
            <person name="Hune M."/>
            <person name="Gregory S."/>
            <person name="Cheng C.H.C."/>
            <person name="Catchen J.M."/>
        </authorList>
    </citation>
    <scope>NUCLEOTIDE SEQUENCE [LARGE SCALE GENOMIC DNA]</scope>
    <source>
        <strain evidence="8">JMC-PN-2008</strain>
    </source>
</reference>